<gene>
    <name evidence="6" type="ORF">E6H05_08415</name>
</gene>
<keyword evidence="4" id="KW-1133">Transmembrane helix</keyword>
<evidence type="ECO:0000313" key="7">
    <source>
        <dbReference type="Proteomes" id="UP000318834"/>
    </source>
</evidence>
<dbReference type="CDD" id="cd06439">
    <property type="entry name" value="CESA_like_1"/>
    <property type="match status" value="1"/>
</dbReference>
<evidence type="ECO:0000256" key="3">
    <source>
        <dbReference type="ARBA" id="ARBA00022679"/>
    </source>
</evidence>
<dbReference type="EMBL" id="VBAP01000060">
    <property type="protein sequence ID" value="TMI73978.1"/>
    <property type="molecule type" value="Genomic_DNA"/>
</dbReference>
<evidence type="ECO:0000256" key="1">
    <source>
        <dbReference type="ARBA" id="ARBA00006739"/>
    </source>
</evidence>
<dbReference type="Proteomes" id="UP000318834">
    <property type="component" value="Unassembled WGS sequence"/>
</dbReference>
<evidence type="ECO:0000256" key="2">
    <source>
        <dbReference type="ARBA" id="ARBA00022676"/>
    </source>
</evidence>
<reference evidence="6 7" key="1">
    <citation type="journal article" date="2019" name="Nat. Microbiol.">
        <title>Mediterranean grassland soil C-N compound turnover is dependent on rainfall and depth, and is mediated by genomically divergent microorganisms.</title>
        <authorList>
            <person name="Diamond S."/>
            <person name="Andeer P.F."/>
            <person name="Li Z."/>
            <person name="Crits-Christoph A."/>
            <person name="Burstein D."/>
            <person name="Anantharaman K."/>
            <person name="Lane K.R."/>
            <person name="Thomas B.C."/>
            <person name="Pan C."/>
            <person name="Northen T.R."/>
            <person name="Banfield J.F."/>
        </authorList>
    </citation>
    <scope>NUCLEOTIDE SEQUENCE [LARGE SCALE GENOMIC DNA]</scope>
    <source>
        <strain evidence="6">NP_8</strain>
    </source>
</reference>
<feature type="transmembrane region" description="Helical" evidence="4">
    <location>
        <begin position="388"/>
        <end position="407"/>
    </location>
</feature>
<dbReference type="AlphaFoldDB" id="A0A537IRL3"/>
<dbReference type="GO" id="GO:0016757">
    <property type="term" value="F:glycosyltransferase activity"/>
    <property type="evidence" value="ECO:0007669"/>
    <property type="project" value="UniProtKB-KW"/>
</dbReference>
<feature type="domain" description="Glycosyltransferase 2-like" evidence="5">
    <location>
        <begin position="118"/>
        <end position="283"/>
    </location>
</feature>
<comment type="caution">
    <text evidence="6">The sequence shown here is derived from an EMBL/GenBank/DDBJ whole genome shotgun (WGS) entry which is preliminary data.</text>
</comment>
<comment type="similarity">
    <text evidence="1">Belongs to the glycosyltransferase 2 family.</text>
</comment>
<dbReference type="Pfam" id="PF00535">
    <property type="entry name" value="Glycos_transf_2"/>
    <property type="match status" value="1"/>
</dbReference>
<organism evidence="6 7">
    <name type="scientific">Candidatus Segetimicrobium genomatis</name>
    <dbReference type="NCBI Taxonomy" id="2569760"/>
    <lineage>
        <taxon>Bacteria</taxon>
        <taxon>Bacillati</taxon>
        <taxon>Candidatus Sysuimicrobiota</taxon>
        <taxon>Candidatus Sysuimicrobiia</taxon>
        <taxon>Candidatus Sysuimicrobiales</taxon>
        <taxon>Candidatus Segetimicrobiaceae</taxon>
        <taxon>Candidatus Segetimicrobium</taxon>
    </lineage>
</organism>
<evidence type="ECO:0000313" key="6">
    <source>
        <dbReference type="EMBL" id="TMI73978.1"/>
    </source>
</evidence>
<protein>
    <submittedName>
        <fullName evidence="6">Glycosyltransferase family 2 protein</fullName>
    </submittedName>
</protein>
<sequence>MGPYRRRTLWHDSAGLSSRWFPAPWSTPWPSCGGMDPPPVRSQTSSGGCFPGGRPSGHCRIDRWRPKPGMTPQGAVLVFWSSVALIAYGYLGYPVLVYLLGRLRGRPHLREEITPRISLLVPAYNEGAVVRAKIHNCTQLDYPREQLEVFMASDGSTDGTSELIAEAGNAGLLRGVVYQQRRGKAAVLNDLVAMASGEILVFSDASTMLDRGSLRALASNFADTRVGCVSGIYRVVPGDRQGSGGAEAVYWRYETFIRHAEARLGSMLGAHGALYAIRRELFEPLEAGTRNEDFILPVIILMKGYRSVYDIRAVATEDAGEMTGFSRRVSLAAGNYQQMALLWKRGGWLRKPFLVFQLWSHKGLRLVTPLLLLGMYLSNLWLVSSAGYRAVFAAQTVFFTAALLGALPRLRRWGRALVAAPYYFCMAHAAGVVALHRMMWGKTFAGQRAPSLLSHRK</sequence>
<name>A0A537IRL3_9BACT</name>
<evidence type="ECO:0000259" key="5">
    <source>
        <dbReference type="Pfam" id="PF00535"/>
    </source>
</evidence>
<proteinExistence type="inferred from homology"/>
<dbReference type="InterPro" id="IPR001173">
    <property type="entry name" value="Glyco_trans_2-like"/>
</dbReference>
<keyword evidence="4" id="KW-0472">Membrane</keyword>
<evidence type="ECO:0000256" key="4">
    <source>
        <dbReference type="SAM" id="Phobius"/>
    </source>
</evidence>
<dbReference type="PANTHER" id="PTHR43630">
    <property type="entry name" value="POLY-BETA-1,6-N-ACETYL-D-GLUCOSAMINE SYNTHASE"/>
    <property type="match status" value="1"/>
</dbReference>
<feature type="transmembrane region" description="Helical" evidence="4">
    <location>
        <begin position="77"/>
        <end position="100"/>
    </location>
</feature>
<feature type="transmembrane region" description="Helical" evidence="4">
    <location>
        <begin position="363"/>
        <end position="382"/>
    </location>
</feature>
<dbReference type="InterPro" id="IPR029044">
    <property type="entry name" value="Nucleotide-diphossugar_trans"/>
</dbReference>
<dbReference type="Gene3D" id="3.90.550.10">
    <property type="entry name" value="Spore Coat Polysaccharide Biosynthesis Protein SpsA, Chain A"/>
    <property type="match status" value="1"/>
</dbReference>
<keyword evidence="2" id="KW-0328">Glycosyltransferase</keyword>
<keyword evidence="4" id="KW-0812">Transmembrane</keyword>
<dbReference type="PANTHER" id="PTHR43630:SF1">
    <property type="entry name" value="POLY-BETA-1,6-N-ACETYL-D-GLUCOSAMINE SYNTHASE"/>
    <property type="match status" value="1"/>
</dbReference>
<keyword evidence="3 6" id="KW-0808">Transferase</keyword>
<accession>A0A537IRL3</accession>
<dbReference type="SUPFAM" id="SSF53448">
    <property type="entry name" value="Nucleotide-diphospho-sugar transferases"/>
    <property type="match status" value="1"/>
</dbReference>
<feature type="transmembrane region" description="Helical" evidence="4">
    <location>
        <begin position="419"/>
        <end position="440"/>
    </location>
</feature>